<dbReference type="EMBL" id="CM023470">
    <property type="protein sequence ID" value="KAH7980218.1"/>
    <property type="molecule type" value="Genomic_DNA"/>
</dbReference>
<keyword evidence="2" id="KW-1185">Reference proteome</keyword>
<proteinExistence type="predicted"/>
<evidence type="ECO:0000313" key="2">
    <source>
        <dbReference type="Proteomes" id="UP000821865"/>
    </source>
</evidence>
<organism evidence="1 2">
    <name type="scientific">Dermacentor silvarum</name>
    <name type="common">Tick</name>
    <dbReference type="NCBI Taxonomy" id="543639"/>
    <lineage>
        <taxon>Eukaryota</taxon>
        <taxon>Metazoa</taxon>
        <taxon>Ecdysozoa</taxon>
        <taxon>Arthropoda</taxon>
        <taxon>Chelicerata</taxon>
        <taxon>Arachnida</taxon>
        <taxon>Acari</taxon>
        <taxon>Parasitiformes</taxon>
        <taxon>Ixodida</taxon>
        <taxon>Ixodoidea</taxon>
        <taxon>Ixodidae</taxon>
        <taxon>Rhipicephalinae</taxon>
        <taxon>Dermacentor</taxon>
    </lineage>
</organism>
<reference evidence="1" key="1">
    <citation type="submission" date="2020-05" db="EMBL/GenBank/DDBJ databases">
        <title>Large-scale comparative analyses of tick genomes elucidate their genetic diversity and vector capacities.</title>
        <authorList>
            <person name="Jia N."/>
            <person name="Wang J."/>
            <person name="Shi W."/>
            <person name="Du L."/>
            <person name="Sun Y."/>
            <person name="Zhan W."/>
            <person name="Jiang J."/>
            <person name="Wang Q."/>
            <person name="Zhang B."/>
            <person name="Ji P."/>
            <person name="Sakyi L.B."/>
            <person name="Cui X."/>
            <person name="Yuan T."/>
            <person name="Jiang B."/>
            <person name="Yang W."/>
            <person name="Lam T.T.-Y."/>
            <person name="Chang Q."/>
            <person name="Ding S."/>
            <person name="Wang X."/>
            <person name="Zhu J."/>
            <person name="Ruan X."/>
            <person name="Zhao L."/>
            <person name="Wei J."/>
            <person name="Que T."/>
            <person name="Du C."/>
            <person name="Cheng J."/>
            <person name="Dai P."/>
            <person name="Han X."/>
            <person name="Huang E."/>
            <person name="Gao Y."/>
            <person name="Liu J."/>
            <person name="Shao H."/>
            <person name="Ye R."/>
            <person name="Li L."/>
            <person name="Wei W."/>
            <person name="Wang X."/>
            <person name="Wang C."/>
            <person name="Yang T."/>
            <person name="Huo Q."/>
            <person name="Li W."/>
            <person name="Guo W."/>
            <person name="Chen H."/>
            <person name="Zhou L."/>
            <person name="Ni X."/>
            <person name="Tian J."/>
            <person name="Zhou Y."/>
            <person name="Sheng Y."/>
            <person name="Liu T."/>
            <person name="Pan Y."/>
            <person name="Xia L."/>
            <person name="Li J."/>
            <person name="Zhao F."/>
            <person name="Cao W."/>
        </authorList>
    </citation>
    <scope>NUCLEOTIDE SEQUENCE</scope>
    <source>
        <strain evidence="1">Dsil-2018</strain>
    </source>
</reference>
<sequence>MAAFAAAEELTFSDESSSSSSSSSSDGSDYEVTQALYEAFIPEAFSEPPRKCSRIVEFVRDVVRLYSDEEFRRNFRVSRAVADNLIRRFKNSDFYPPCDRGGSPSKTAEEHVLVFLW</sequence>
<comment type="caution">
    <text evidence="1">The sequence shown here is derived from an EMBL/GenBank/DDBJ whole genome shotgun (WGS) entry which is preliminary data.</text>
</comment>
<dbReference type="Proteomes" id="UP000821865">
    <property type="component" value="Chromosome 1"/>
</dbReference>
<protein>
    <submittedName>
        <fullName evidence="1">Uncharacterized protein</fullName>
    </submittedName>
</protein>
<name>A0ACB8E121_DERSI</name>
<gene>
    <name evidence="1" type="ORF">HPB49_013888</name>
</gene>
<evidence type="ECO:0000313" key="1">
    <source>
        <dbReference type="EMBL" id="KAH7980218.1"/>
    </source>
</evidence>
<accession>A0ACB8E121</accession>